<protein>
    <submittedName>
        <fullName evidence="1">Uncharacterized protein</fullName>
    </submittedName>
</protein>
<dbReference type="Proteomes" id="UP000746751">
    <property type="component" value="Unassembled WGS sequence"/>
</dbReference>
<proteinExistence type="predicted"/>
<evidence type="ECO:0000313" key="2">
    <source>
        <dbReference type="Proteomes" id="UP000746751"/>
    </source>
</evidence>
<sequence length="91" mass="10263">MGELSEDLERCLCDCDCDAERTAKAKCSCEEGRVRETKRVLLGERQRLLEKMHASQKGIDAIDHMLHRVSCECAPRRPKCQAAEGEVGSRE</sequence>
<name>A0A921INP3_9ACTN</name>
<dbReference type="AlphaFoldDB" id="A0A921INP3"/>
<gene>
    <name evidence="1" type="ORF">K8U80_01420</name>
</gene>
<reference evidence="1" key="1">
    <citation type="journal article" date="2021" name="PeerJ">
        <title>Extensive microbial diversity within the chicken gut microbiome revealed by metagenomics and culture.</title>
        <authorList>
            <person name="Gilroy R."/>
            <person name="Ravi A."/>
            <person name="Getino M."/>
            <person name="Pursley I."/>
            <person name="Horton D.L."/>
            <person name="Alikhan N.F."/>
            <person name="Baker D."/>
            <person name="Gharbi K."/>
            <person name="Hall N."/>
            <person name="Watson M."/>
            <person name="Adriaenssens E.M."/>
            <person name="Foster-Nyarko E."/>
            <person name="Jarju S."/>
            <person name="Secka A."/>
            <person name="Antonio M."/>
            <person name="Oren A."/>
            <person name="Chaudhuri R.R."/>
            <person name="La Ragione R."/>
            <person name="Hildebrand F."/>
            <person name="Pallen M.J."/>
        </authorList>
    </citation>
    <scope>NUCLEOTIDE SEQUENCE</scope>
    <source>
        <strain evidence="1">ChiGjej2B2-7701</strain>
    </source>
</reference>
<comment type="caution">
    <text evidence="1">The sequence shown here is derived from an EMBL/GenBank/DDBJ whole genome shotgun (WGS) entry which is preliminary data.</text>
</comment>
<reference evidence="1" key="2">
    <citation type="submission" date="2021-09" db="EMBL/GenBank/DDBJ databases">
        <authorList>
            <person name="Gilroy R."/>
        </authorList>
    </citation>
    <scope>NUCLEOTIDE SEQUENCE</scope>
    <source>
        <strain evidence="1">ChiGjej2B2-7701</strain>
    </source>
</reference>
<evidence type="ECO:0000313" key="1">
    <source>
        <dbReference type="EMBL" id="HJG30034.1"/>
    </source>
</evidence>
<dbReference type="EMBL" id="DYVF01000012">
    <property type="protein sequence ID" value="HJG30034.1"/>
    <property type="molecule type" value="Genomic_DNA"/>
</dbReference>
<accession>A0A921INP3</accession>
<organism evidence="1 2">
    <name type="scientific">Collinsella ihumii</name>
    <dbReference type="NCBI Taxonomy" id="1720204"/>
    <lineage>
        <taxon>Bacteria</taxon>
        <taxon>Bacillati</taxon>
        <taxon>Actinomycetota</taxon>
        <taxon>Coriobacteriia</taxon>
        <taxon>Coriobacteriales</taxon>
        <taxon>Coriobacteriaceae</taxon>
        <taxon>Collinsella</taxon>
    </lineage>
</organism>